<protein>
    <recommendedName>
        <fullName evidence="28">Gag polyprotein</fullName>
    </recommendedName>
    <component>
        <recommendedName>
            <fullName evidence="28">Matrix protein p17</fullName>
            <shortName evidence="28">MA</shortName>
        </recommendedName>
    </component>
</protein>
<dbReference type="GO" id="GO:0003723">
    <property type="term" value="F:RNA binding"/>
    <property type="evidence" value="ECO:0007669"/>
    <property type="project" value="UniProtKB-KW"/>
</dbReference>
<dbReference type="Pfam" id="PF00607">
    <property type="entry name" value="Gag_p24"/>
    <property type="match status" value="1"/>
</dbReference>
<evidence type="ECO:0000256" key="1">
    <source>
        <dbReference type="ARBA" id="ARBA00004425"/>
    </source>
</evidence>
<keyword evidence="23" id="KW-0472">Membrane</keyword>
<keyword evidence="4" id="KW-1187">Viral budding via the host ESCRT complexes</keyword>
<dbReference type="InterPro" id="IPR014817">
    <property type="entry name" value="Gag_p6"/>
</dbReference>
<dbReference type="Gene3D" id="1.10.150.90">
    <property type="entry name" value="Immunodeficiency lentiviruses, gag gene matrix protein p17"/>
    <property type="match status" value="1"/>
</dbReference>
<dbReference type="Gene3D" id="6.10.250.390">
    <property type="match status" value="1"/>
</dbReference>
<dbReference type="InterPro" id="IPR012344">
    <property type="entry name" value="Matrix_HIV/RSV_N"/>
</dbReference>
<dbReference type="FunFam" id="1.10.1200.30:FF:000001">
    <property type="entry name" value="Gag polyprotein"/>
    <property type="match status" value="1"/>
</dbReference>
<evidence type="ECO:0000256" key="22">
    <source>
        <dbReference type="ARBA" id="ARBA00023086"/>
    </source>
</evidence>
<reference evidence="32" key="1">
    <citation type="journal article" date="2015" name="Proc. Natl. Acad. Sci. U.S.A.">
        <title>Replicative fitness of transmitted HIV-1 drives acute immune activation, proviral load in memory CD4+ T cells, and disease progression.</title>
        <authorList>
            <person name="Claiborne D.T."/>
            <person name="Prince J.L."/>
            <person name="Scully E."/>
            <person name="Macharia G."/>
            <person name="Micci L."/>
            <person name="Lawson B."/>
            <person name="Kopycinski J."/>
            <person name="Deymier M.J."/>
            <person name="Vanderford T.H."/>
            <person name="Nganou-Makamdop K."/>
            <person name="Ende Z."/>
            <person name="Brooks K."/>
            <person name="Tang J."/>
            <person name="Yu T."/>
            <person name="Lakhi S."/>
            <person name="Kilembe W."/>
            <person name="Silvestri G."/>
            <person name="Douek D."/>
            <person name="Goepfert P.A."/>
            <person name="Price M.A."/>
            <person name="Allen S.A."/>
            <person name="Paiardini M."/>
            <person name="Altfeld M."/>
            <person name="Gilmour J."/>
            <person name="Hunter E."/>
        </authorList>
    </citation>
    <scope>NUCLEOTIDE SEQUENCE</scope>
    <source>
        <strain evidence="32">ZM1480F_11-Apr-2007</strain>
    </source>
</reference>
<dbReference type="SUPFAM" id="SSF57756">
    <property type="entry name" value="Retrovirus zinc finger-like domains"/>
    <property type="match status" value="1"/>
</dbReference>
<dbReference type="InterPro" id="IPR000071">
    <property type="entry name" value="Lentvrl_matrix_N"/>
</dbReference>
<dbReference type="Pfam" id="PF08705">
    <property type="entry name" value="Gag_p6"/>
    <property type="match status" value="1"/>
</dbReference>
<dbReference type="GO" id="GO:0019013">
    <property type="term" value="C:viral nucleocapsid"/>
    <property type="evidence" value="ECO:0007669"/>
    <property type="project" value="UniProtKB-KW"/>
</dbReference>
<evidence type="ECO:0000256" key="13">
    <source>
        <dbReference type="ARBA" id="ARBA00022723"/>
    </source>
</evidence>
<evidence type="ECO:0000256" key="23">
    <source>
        <dbReference type="ARBA" id="ARBA00023136"/>
    </source>
</evidence>
<keyword evidence="15" id="KW-0688">Ribosomal frameshifting</keyword>
<dbReference type="PANTHER" id="PTHR40389:SF4">
    <property type="match status" value="1"/>
</dbReference>
<dbReference type="SUPFAM" id="SSF47943">
    <property type="entry name" value="Retrovirus capsid protein, N-terminal core domain"/>
    <property type="match status" value="1"/>
</dbReference>
<dbReference type="InterPro" id="IPR008916">
    <property type="entry name" value="Retrov_capsid_C"/>
</dbReference>
<evidence type="ECO:0000256" key="2">
    <source>
        <dbReference type="ARBA" id="ARBA00004560"/>
    </source>
</evidence>
<dbReference type="Gene3D" id="1.10.375.10">
    <property type="entry name" value="Human Immunodeficiency Virus Type 1 Capsid Protein"/>
    <property type="match status" value="1"/>
</dbReference>
<feature type="region of interest" description="Disordered" evidence="30">
    <location>
        <begin position="434"/>
        <end position="488"/>
    </location>
</feature>
<evidence type="ECO:0000256" key="12">
    <source>
        <dbReference type="ARBA" id="ARBA00022707"/>
    </source>
</evidence>
<keyword evidence="7 28" id="KW-0167">Capsid protein</keyword>
<dbReference type="PANTHER" id="PTHR40389">
    <property type="entry name" value="ENDOGENOUS RETROVIRUS GROUP K MEMBER 24 GAG POLYPROTEIN-RELATED"/>
    <property type="match status" value="1"/>
</dbReference>
<evidence type="ECO:0000256" key="30">
    <source>
        <dbReference type="SAM" id="MobiDB-lite"/>
    </source>
</evidence>
<dbReference type="PRINTS" id="PR00234">
    <property type="entry name" value="HIV1MATRIX"/>
</dbReference>
<comment type="PTM">
    <molecule>Gag-Pol polyprotein</molecule>
    <text evidence="28">Specific enzymatic cleavages by the viral protease yield mature proteins.</text>
</comment>
<dbReference type="GO" id="GO:0008270">
    <property type="term" value="F:zinc ion binding"/>
    <property type="evidence" value="ECO:0007669"/>
    <property type="project" value="UniProtKB-KW"/>
</dbReference>
<organism evidence="32">
    <name type="scientific">Human immunodeficiency virus type 1</name>
    <name type="common">HIV-1</name>
    <dbReference type="NCBI Taxonomy" id="11676"/>
    <lineage>
        <taxon>Viruses</taxon>
        <taxon>Riboviria</taxon>
        <taxon>Pararnavirae</taxon>
        <taxon>Artverviricota</taxon>
        <taxon>Revtraviricetes</taxon>
        <taxon>Ortervirales</taxon>
        <taxon>Retroviridae</taxon>
        <taxon>Orthoretrovirinae</taxon>
        <taxon>Lentivirus</taxon>
        <taxon>Lentivirus humimdef1</taxon>
    </lineage>
</organism>
<dbReference type="Gene3D" id="4.10.60.10">
    <property type="entry name" value="Zinc finger, CCHC-type"/>
    <property type="match status" value="1"/>
</dbReference>
<keyword evidence="6" id="KW-0597">Phosphoprotein</keyword>
<keyword evidence="9 28" id="KW-0945">Host-virus interaction</keyword>
<dbReference type="GO" id="GO:0020002">
    <property type="term" value="C:host cell plasma membrane"/>
    <property type="evidence" value="ECO:0007669"/>
    <property type="project" value="UniProtKB-SubCell"/>
</dbReference>
<dbReference type="GO" id="GO:0039702">
    <property type="term" value="P:viral budding via host ESCRT complex"/>
    <property type="evidence" value="ECO:0007669"/>
    <property type="project" value="UniProtKB-KW"/>
</dbReference>
<evidence type="ECO:0000256" key="7">
    <source>
        <dbReference type="ARBA" id="ARBA00022561"/>
    </source>
</evidence>
<dbReference type="InterPro" id="IPR036875">
    <property type="entry name" value="Znf_CCHC_sf"/>
</dbReference>
<keyword evidence="5" id="KW-1032">Host cell membrane</keyword>
<evidence type="ECO:0000256" key="28">
    <source>
        <dbReference type="RuleBase" id="RU004487"/>
    </source>
</evidence>
<evidence type="ECO:0000256" key="18">
    <source>
        <dbReference type="ARBA" id="ARBA00022844"/>
    </source>
</evidence>
<keyword evidence="18 28" id="KW-0946">Virion</keyword>
<keyword evidence="11" id="KW-1198">Viral budding</keyword>
<comment type="similarity">
    <text evidence="3">Belongs to the primate lentivirus group gag polyprotein family.</text>
</comment>
<dbReference type="GO" id="GO:0072494">
    <property type="term" value="C:host multivesicular body"/>
    <property type="evidence" value="ECO:0007669"/>
    <property type="project" value="UniProtKB-SubCell"/>
</dbReference>
<keyword evidence="19" id="KW-1043">Host membrane</keyword>
<comment type="subcellular location">
    <subcellularLocation>
        <location evidence="1">Host cell membrane</location>
        <topology evidence="1">Lipid-anchor</topology>
    </subcellularLocation>
    <subcellularLocation>
        <location evidence="2">Host endosome</location>
        <location evidence="2">Host multivesicular body</location>
    </subcellularLocation>
    <subcellularLocation>
        <location evidence="26">Virion membrane</location>
        <topology evidence="26">Lipid-anchor</topology>
    </subcellularLocation>
    <subcellularLocation>
        <location evidence="28">Virion</location>
    </subcellularLocation>
    <subcellularLocation>
        <location evidence="28">Host cytoplasm</location>
    </subcellularLocation>
    <subcellularLocation>
        <location evidence="28">Host nucleus</location>
    </subcellularLocation>
</comment>
<evidence type="ECO:0000256" key="11">
    <source>
        <dbReference type="ARBA" id="ARBA00022637"/>
    </source>
</evidence>
<dbReference type="PROSITE" id="PS50158">
    <property type="entry name" value="ZF_CCHC"/>
    <property type="match status" value="2"/>
</dbReference>
<evidence type="ECO:0000259" key="31">
    <source>
        <dbReference type="PROSITE" id="PS50158"/>
    </source>
</evidence>
<dbReference type="SUPFAM" id="SSF47353">
    <property type="entry name" value="Retrovirus capsid dimerization domain-like"/>
    <property type="match status" value="1"/>
</dbReference>
<keyword evidence="21" id="KW-1039">Host endosome</keyword>
<evidence type="ECO:0000256" key="20">
    <source>
        <dbReference type="ARBA" id="ARBA00022884"/>
    </source>
</evidence>
<comment type="subcellular location">
    <molecule>Matrix protein p17</molecule>
    <subcellularLocation>
        <location evidence="28">Virion membrane</location>
        <topology evidence="28">Lipid-anchor</topology>
    </subcellularLocation>
    <subcellularLocation>
        <location evidence="28">Host nucleus</location>
    </subcellularLocation>
    <subcellularLocation>
        <location evidence="28">Host cytoplasm</location>
    </subcellularLocation>
</comment>
<dbReference type="SUPFAM" id="SSF47836">
    <property type="entry name" value="Retroviral matrix proteins"/>
    <property type="match status" value="1"/>
</dbReference>
<keyword evidence="17 28" id="KW-0862">Zinc</keyword>
<keyword evidence="8 28" id="KW-1048">Host nucleus</keyword>
<dbReference type="InterPro" id="IPR008919">
    <property type="entry name" value="Retrov_capsid_N"/>
</dbReference>
<evidence type="ECO:0000256" key="14">
    <source>
        <dbReference type="ARBA" id="ARBA00022737"/>
    </source>
</evidence>
<keyword evidence="20 28" id="KW-0694">RNA-binding</keyword>
<dbReference type="Pfam" id="PF19317">
    <property type="entry name" value="Gag_p24_C"/>
    <property type="match status" value="1"/>
</dbReference>
<dbReference type="EMBL" id="KP715756">
    <property type="protein sequence ID" value="AJP76248.1"/>
    <property type="molecule type" value="Genomic_RNA"/>
</dbReference>
<sequence length="488" mass="54608">MGARASILKGEKLDAWEKIRLRPGGKKQYMLKHLVWASRELEKFALNPGLLENSEGCKQIIKQLQPALQTGTEELKSLYNTVATLYCVHKKIEVKDTKEALDKIEEEQNKIQQKTPQAEAAADRKISQNYPIVQNLQGQMVHQAISPRTLNAWVKVIEEKAFSPEVIPMFTALSEGATPQDLNTMLNTVGGHQAAMQMLKDTINEEAAEWDRLHPVHAGPAAPGQMREPRGSDIAGTTSTLQEQIAWMTGNPPIPVGDIYKRWIILGLNKIVRMYSPVSILDIKQGPKEPFRDYVDRFFKTLRAEQSTQEVKNWMTDTLLVQNANPDCKTILRALGTGATLEEMMTACQGVGGPGHKARVLAEAMSQMNNTNIMIQKNNIKGPRRIVKCFNCGKEGHIARNCRAPRKRGCWKCGKEGHQMKDCTERQANFLGKIWPSHKGRPGNFLQSRPEPSAPPAEETTPAQKQEPKDREPLISLKSLFGNDPLSQ</sequence>
<evidence type="ECO:0000256" key="15">
    <source>
        <dbReference type="ARBA" id="ARBA00022758"/>
    </source>
</evidence>
<evidence type="ECO:0000256" key="6">
    <source>
        <dbReference type="ARBA" id="ARBA00022553"/>
    </source>
</evidence>
<dbReference type="FunFam" id="4.10.60.10:FF:000001">
    <property type="entry name" value="Gag polyprotein"/>
    <property type="match status" value="1"/>
</dbReference>
<feature type="coiled-coil region" evidence="29">
    <location>
        <begin position="87"/>
        <end position="121"/>
    </location>
</feature>
<feature type="domain" description="CCHC-type" evidence="31">
    <location>
        <begin position="410"/>
        <end position="425"/>
    </location>
</feature>
<evidence type="ECO:0000256" key="26">
    <source>
        <dbReference type="ARBA" id="ARBA00037826"/>
    </source>
</evidence>
<dbReference type="InterPro" id="IPR010999">
    <property type="entry name" value="Retrovr_matrix"/>
</dbReference>
<evidence type="ECO:0000256" key="19">
    <source>
        <dbReference type="ARBA" id="ARBA00022870"/>
    </source>
</evidence>
<dbReference type="FunFam" id="1.10.375.10:FF:000001">
    <property type="entry name" value="Gag polyprotein"/>
    <property type="match status" value="1"/>
</dbReference>
<dbReference type="SMART" id="SM00343">
    <property type="entry name" value="ZnF_C2HC"/>
    <property type="match status" value="2"/>
</dbReference>
<evidence type="ECO:0000256" key="9">
    <source>
        <dbReference type="ARBA" id="ARBA00022581"/>
    </source>
</evidence>
<evidence type="ECO:0000256" key="27">
    <source>
        <dbReference type="PROSITE-ProRule" id="PRU00047"/>
    </source>
</evidence>
<dbReference type="GO" id="GO:0042025">
    <property type="term" value="C:host cell nucleus"/>
    <property type="evidence" value="ECO:0007669"/>
    <property type="project" value="UniProtKB-SubCell"/>
</dbReference>
<evidence type="ECO:0000256" key="3">
    <source>
        <dbReference type="ARBA" id="ARBA00008364"/>
    </source>
</evidence>
<evidence type="ECO:0000256" key="21">
    <source>
        <dbReference type="ARBA" id="ARBA00023046"/>
    </source>
</evidence>
<keyword evidence="22 28" id="KW-0543">Viral nucleoprotein</keyword>
<accession>A0A0C5LAF9</accession>
<proteinExistence type="inferred from homology"/>
<keyword evidence="29" id="KW-0175">Coiled coil</keyword>
<gene>
    <name evidence="32" type="primary">gag</name>
</gene>
<dbReference type="InterPro" id="IPR001878">
    <property type="entry name" value="Znf_CCHC"/>
</dbReference>
<name>A0A0C5LAF9_HV1</name>
<keyword evidence="25" id="KW-0449">Lipoprotein</keyword>
<evidence type="ECO:0000256" key="5">
    <source>
        <dbReference type="ARBA" id="ARBA00022511"/>
    </source>
</evidence>
<evidence type="ECO:0000256" key="16">
    <source>
        <dbReference type="ARBA" id="ARBA00022771"/>
    </source>
</evidence>
<evidence type="ECO:0000256" key="24">
    <source>
        <dbReference type="ARBA" id="ARBA00023200"/>
    </source>
</evidence>
<dbReference type="Gene3D" id="1.20.5.760">
    <property type="entry name" value="Single helix bin"/>
    <property type="match status" value="1"/>
</dbReference>
<dbReference type="InterPro" id="IPR045345">
    <property type="entry name" value="Gag_p24_C"/>
</dbReference>
<keyword evidence="14" id="KW-0677">Repeat</keyword>
<evidence type="ECO:0000256" key="8">
    <source>
        <dbReference type="ARBA" id="ARBA00022562"/>
    </source>
</evidence>
<evidence type="ECO:0000313" key="32">
    <source>
        <dbReference type="EMBL" id="AJP76248.1"/>
    </source>
</evidence>
<evidence type="ECO:0000256" key="29">
    <source>
        <dbReference type="SAM" id="Coils"/>
    </source>
</evidence>
<evidence type="ECO:0000256" key="17">
    <source>
        <dbReference type="ARBA" id="ARBA00022833"/>
    </source>
</evidence>
<dbReference type="InterPro" id="IPR050195">
    <property type="entry name" value="Primate_lentivir_Gag_pol-like"/>
</dbReference>
<keyword evidence="10" id="KW-1188">Viral release from host cell</keyword>
<dbReference type="Pfam" id="PF00098">
    <property type="entry name" value="zf-CCHC"/>
    <property type="match status" value="2"/>
</dbReference>
<reference evidence="32" key="2">
    <citation type="submission" date="2015-01" db="EMBL/GenBank/DDBJ databases">
        <authorList>
            <person name="Claiborne D."/>
            <person name="Prince J."/>
            <person name="Scully E."/>
            <person name="Macharia G."/>
            <person name="Micci L."/>
            <person name="Lawson B."/>
            <person name="Kopycinski J."/>
            <person name="Deymier M."/>
            <person name="Vanderford T."/>
            <person name="Nganou-Makamdop K."/>
            <person name="Ende Z."/>
            <person name="Brooks K."/>
            <person name="Tang J."/>
            <person name="Yu T."/>
            <person name="Lakhi S."/>
            <person name="Kilembe W."/>
            <person name="Silvestri G."/>
            <person name="Douek D."/>
            <person name="Goepfert P."/>
            <person name="Price M."/>
            <person name="Allen S."/>
            <person name="Paiardini M."/>
            <person name="Altfeld M."/>
            <person name="Gilmour J."/>
            <person name="Hunter E."/>
        </authorList>
    </citation>
    <scope>NUCLEOTIDE SEQUENCE</scope>
    <source>
        <strain evidence="32">ZM1480F_11-Apr-2007</strain>
    </source>
</reference>
<evidence type="ECO:0000256" key="25">
    <source>
        <dbReference type="ARBA" id="ARBA00023288"/>
    </source>
</evidence>
<evidence type="ECO:0000256" key="10">
    <source>
        <dbReference type="ARBA" id="ARBA00022612"/>
    </source>
</evidence>
<organismHost>
    <name type="scientific">Homo sapiens</name>
    <name type="common">Human</name>
    <dbReference type="NCBI Taxonomy" id="9606"/>
</organismHost>
<dbReference type="Gene3D" id="1.10.1200.30">
    <property type="match status" value="1"/>
</dbReference>
<evidence type="ECO:0000256" key="4">
    <source>
        <dbReference type="ARBA" id="ARBA00022462"/>
    </source>
</evidence>
<dbReference type="GO" id="GO:0005198">
    <property type="term" value="F:structural molecule activity"/>
    <property type="evidence" value="ECO:0007669"/>
    <property type="project" value="InterPro"/>
</dbReference>
<keyword evidence="12" id="KW-0519">Myristate</keyword>
<dbReference type="Pfam" id="PF00540">
    <property type="entry name" value="Gag_p17"/>
    <property type="match status" value="1"/>
</dbReference>
<dbReference type="GO" id="GO:0055036">
    <property type="term" value="C:virion membrane"/>
    <property type="evidence" value="ECO:0007669"/>
    <property type="project" value="UniProtKB-SubCell"/>
</dbReference>
<keyword evidence="13 28" id="KW-0479">Metal-binding</keyword>
<keyword evidence="16 27" id="KW-0863">Zinc-finger</keyword>
<dbReference type="GO" id="GO:0075523">
    <property type="term" value="P:viral translational frameshifting"/>
    <property type="evidence" value="ECO:0007669"/>
    <property type="project" value="UniProtKB-KW"/>
</dbReference>
<keyword evidence="24 28" id="KW-1035">Host cytoplasm</keyword>
<feature type="domain" description="CCHC-type" evidence="31">
    <location>
        <begin position="388"/>
        <end position="403"/>
    </location>
</feature>